<dbReference type="Gene3D" id="3.40.50.300">
    <property type="entry name" value="P-loop containing nucleotide triphosphate hydrolases"/>
    <property type="match status" value="1"/>
</dbReference>
<gene>
    <name evidence="3" type="primary">g3654</name>
    <name evidence="3" type="ORF">VP750_LOCUS3120</name>
</gene>
<dbReference type="PANTHER" id="PTHR10513:SF35">
    <property type="entry name" value="DEOXYADENOSINE KINASE"/>
    <property type="match status" value="1"/>
</dbReference>
<evidence type="ECO:0000259" key="2">
    <source>
        <dbReference type="Pfam" id="PF01712"/>
    </source>
</evidence>
<dbReference type="PANTHER" id="PTHR10513">
    <property type="entry name" value="DEOXYNUCLEOSIDE KINASE"/>
    <property type="match status" value="1"/>
</dbReference>
<reference evidence="3 4" key="1">
    <citation type="submission" date="2024-06" db="EMBL/GenBank/DDBJ databases">
        <authorList>
            <person name="Kraege A."/>
            <person name="Thomma B."/>
        </authorList>
    </citation>
    <scope>NUCLEOTIDE SEQUENCE [LARGE SCALE GENOMIC DNA]</scope>
</reference>
<keyword evidence="4" id="KW-1185">Reference proteome</keyword>
<name>A0ABP1FNC7_9CHLO</name>
<evidence type="ECO:0000313" key="4">
    <source>
        <dbReference type="Proteomes" id="UP001497392"/>
    </source>
</evidence>
<protein>
    <submittedName>
        <fullName evidence="3">G3654 protein</fullName>
    </submittedName>
</protein>
<dbReference type="CDD" id="cd01673">
    <property type="entry name" value="dNK"/>
    <property type="match status" value="1"/>
</dbReference>
<dbReference type="SUPFAM" id="SSF52540">
    <property type="entry name" value="P-loop containing nucleoside triphosphate hydrolases"/>
    <property type="match status" value="1"/>
</dbReference>
<sequence>MKKNGIQTVTLCVEGNISSGKSTFLQELMKGSLELKDKVEVVPEPVDKWQEVRSNAGRPAVNLLDAFYRDPRRFAYTFQNYVFLTRYMQAKESEDCGAALRLLERSVFSDRMVFVRAVHEANWLSDMELSIYDSWFDPLISSLDALVPDAFIYLAASPETCMRRLKLRGRDEEGAVSLEYLGSLHSKHEEWLHTGALSRADNGLSSGLNRDASALGSSNNGPGPIPCAAPDEPESLKGKVFYLSQDKQPLLCKHIDGLPVLYLDREKDMDLDRDQGARDTVARYIRDFADHVRTLKAAR</sequence>
<feature type="domain" description="Deoxynucleoside kinase" evidence="2">
    <location>
        <begin position="11"/>
        <end position="200"/>
    </location>
</feature>
<feature type="region of interest" description="Disordered" evidence="1">
    <location>
        <begin position="208"/>
        <end position="230"/>
    </location>
</feature>
<evidence type="ECO:0000256" key="1">
    <source>
        <dbReference type="SAM" id="MobiDB-lite"/>
    </source>
</evidence>
<proteinExistence type="predicted"/>
<accession>A0ABP1FNC7</accession>
<comment type="caution">
    <text evidence="3">The sequence shown here is derived from an EMBL/GenBank/DDBJ whole genome shotgun (WGS) entry which is preliminary data.</text>
</comment>
<dbReference type="InterPro" id="IPR050566">
    <property type="entry name" value="Deoxyribonucleoside_kinase"/>
</dbReference>
<dbReference type="InterPro" id="IPR031314">
    <property type="entry name" value="DNK_dom"/>
</dbReference>
<dbReference type="EMBL" id="CAXHTA020000005">
    <property type="protein sequence ID" value="CAL5221461.1"/>
    <property type="molecule type" value="Genomic_DNA"/>
</dbReference>
<evidence type="ECO:0000313" key="3">
    <source>
        <dbReference type="EMBL" id="CAL5221461.1"/>
    </source>
</evidence>
<dbReference type="InterPro" id="IPR027417">
    <property type="entry name" value="P-loop_NTPase"/>
</dbReference>
<dbReference type="Pfam" id="PF01712">
    <property type="entry name" value="dNK"/>
    <property type="match status" value="1"/>
</dbReference>
<organism evidence="3 4">
    <name type="scientific">Coccomyxa viridis</name>
    <dbReference type="NCBI Taxonomy" id="1274662"/>
    <lineage>
        <taxon>Eukaryota</taxon>
        <taxon>Viridiplantae</taxon>
        <taxon>Chlorophyta</taxon>
        <taxon>core chlorophytes</taxon>
        <taxon>Trebouxiophyceae</taxon>
        <taxon>Trebouxiophyceae incertae sedis</taxon>
        <taxon>Coccomyxaceae</taxon>
        <taxon>Coccomyxa</taxon>
    </lineage>
</organism>
<dbReference type="Proteomes" id="UP001497392">
    <property type="component" value="Unassembled WGS sequence"/>
</dbReference>